<dbReference type="CDD" id="cd01823">
    <property type="entry name" value="SEST_like"/>
    <property type="match status" value="1"/>
</dbReference>
<evidence type="ECO:0000313" key="3">
    <source>
        <dbReference type="EMBL" id="MBW8481115.1"/>
    </source>
</evidence>
<proteinExistence type="predicted"/>
<dbReference type="SUPFAM" id="SSF52266">
    <property type="entry name" value="SGNH hydrolase"/>
    <property type="match status" value="1"/>
</dbReference>
<comment type="caution">
    <text evidence="3">The sequence shown here is derived from an EMBL/GenBank/DDBJ whole genome shotgun (WGS) entry which is preliminary data.</text>
</comment>
<name>A0ABS7FL66_9ACTN</name>
<keyword evidence="1" id="KW-0812">Transmembrane</keyword>
<dbReference type="RefSeq" id="WP_220162570.1">
    <property type="nucleotide sequence ID" value="NZ_JAIBOA010000001.1"/>
</dbReference>
<dbReference type="PANTHER" id="PTHR37981">
    <property type="entry name" value="LIPASE 2"/>
    <property type="match status" value="1"/>
</dbReference>
<dbReference type="EMBL" id="JAIBOA010000001">
    <property type="protein sequence ID" value="MBW8481115.1"/>
    <property type="molecule type" value="Genomic_DNA"/>
</dbReference>
<keyword evidence="1" id="KW-0472">Membrane</keyword>
<dbReference type="Pfam" id="PF13472">
    <property type="entry name" value="Lipase_GDSL_2"/>
    <property type="match status" value="1"/>
</dbReference>
<protein>
    <submittedName>
        <fullName evidence="3">SGNH/GDSL hydrolase family protein</fullName>
    </submittedName>
</protein>
<evidence type="ECO:0000256" key="1">
    <source>
        <dbReference type="SAM" id="Phobius"/>
    </source>
</evidence>
<accession>A0ABS7FL66</accession>
<dbReference type="InterPro" id="IPR013830">
    <property type="entry name" value="SGNH_hydro"/>
</dbReference>
<keyword evidence="1" id="KW-1133">Transmembrane helix</keyword>
<keyword evidence="3" id="KW-0378">Hydrolase</keyword>
<dbReference type="GO" id="GO:0016787">
    <property type="term" value="F:hydrolase activity"/>
    <property type="evidence" value="ECO:0007669"/>
    <property type="project" value="UniProtKB-KW"/>
</dbReference>
<dbReference type="InterPro" id="IPR036514">
    <property type="entry name" value="SGNH_hydro_sf"/>
</dbReference>
<feature type="domain" description="SGNH hydrolase-type esterase" evidence="2">
    <location>
        <begin position="85"/>
        <end position="331"/>
    </location>
</feature>
<gene>
    <name evidence="3" type="ORF">K1Y72_01950</name>
</gene>
<dbReference type="PANTHER" id="PTHR37981:SF1">
    <property type="entry name" value="SGNH HYDROLASE-TYPE ESTERASE DOMAIN-CONTAINING PROTEIN"/>
    <property type="match status" value="1"/>
</dbReference>
<feature type="transmembrane region" description="Helical" evidence="1">
    <location>
        <begin position="20"/>
        <end position="42"/>
    </location>
</feature>
<dbReference type="Gene3D" id="3.40.50.1110">
    <property type="entry name" value="SGNH hydrolase"/>
    <property type="match status" value="1"/>
</dbReference>
<evidence type="ECO:0000259" key="2">
    <source>
        <dbReference type="Pfam" id="PF13472"/>
    </source>
</evidence>
<dbReference type="Proteomes" id="UP000774570">
    <property type="component" value="Unassembled WGS sequence"/>
</dbReference>
<organism evidence="3 4">
    <name type="scientific">Actinomadura parmotrematis</name>
    <dbReference type="NCBI Taxonomy" id="2864039"/>
    <lineage>
        <taxon>Bacteria</taxon>
        <taxon>Bacillati</taxon>
        <taxon>Actinomycetota</taxon>
        <taxon>Actinomycetes</taxon>
        <taxon>Streptosporangiales</taxon>
        <taxon>Thermomonosporaceae</taxon>
        <taxon>Actinomadura</taxon>
    </lineage>
</organism>
<dbReference type="InterPro" id="IPR037460">
    <property type="entry name" value="SEST-like"/>
</dbReference>
<keyword evidence="4" id="KW-1185">Reference proteome</keyword>
<reference evidence="3 4" key="1">
    <citation type="submission" date="2021-07" db="EMBL/GenBank/DDBJ databases">
        <title>Actinomadura sp. PM05-2 isolated from lichen.</title>
        <authorList>
            <person name="Somphong A."/>
            <person name="Phongsopitanun W."/>
            <person name="Tanasupawat S."/>
            <person name="Peongsungnone V."/>
        </authorList>
    </citation>
    <scope>NUCLEOTIDE SEQUENCE [LARGE SCALE GENOMIC DNA]</scope>
    <source>
        <strain evidence="3 4">PM05-2</strain>
    </source>
</reference>
<sequence>MGRIGHWAAAVRARLGERGVAGIVLAALVAAMVVPLVAMPAVRCEVFGTGCARPPAGSARADAVPVARRPVLAPAEVAARGGYVALGDSYSAGVGAEATLADQNPLDRCHRTSKAYYHAVAGAFAFKGGGFYACSGAKVSNVLHGQAGEPPQIDRVTAGTSLVTISIGGNDVGFARIVAACVKKLPWSRACEDQGGDIAGRLSDLRRALPGLLDKITTRAPRARVVILGYPRVFSEVAGERGDNISIEDQRWLNARALDLNETIRRAAAEADAGVVAAGGAGSVEFVDAYSAFAGHEAGSADPYMNGLTFNLAGLTAEPRSFHPTVKGQEAFARLITAQIVKGPGRPFAG</sequence>
<evidence type="ECO:0000313" key="4">
    <source>
        <dbReference type="Proteomes" id="UP000774570"/>
    </source>
</evidence>